<dbReference type="EMBL" id="JACXIY010000024">
    <property type="protein sequence ID" value="MBD2870847.1"/>
    <property type="molecule type" value="Genomic_DNA"/>
</dbReference>
<evidence type="ECO:0000256" key="4">
    <source>
        <dbReference type="SAM" id="Phobius"/>
    </source>
</evidence>
<gene>
    <name evidence="6" type="ORF">IDH41_19880</name>
</gene>
<keyword evidence="4" id="KW-0472">Membrane</keyword>
<dbReference type="SUPFAM" id="SSF46689">
    <property type="entry name" value="Homeodomain-like"/>
    <property type="match status" value="1"/>
</dbReference>
<name>A0A927CPS5_9BACL</name>
<keyword evidence="1" id="KW-0805">Transcription regulation</keyword>
<keyword evidence="3" id="KW-0804">Transcription</keyword>
<dbReference type="SMART" id="SM00342">
    <property type="entry name" value="HTH_ARAC"/>
    <property type="match status" value="1"/>
</dbReference>
<accession>A0A927CPS5</accession>
<dbReference type="PROSITE" id="PS00041">
    <property type="entry name" value="HTH_ARAC_FAMILY_1"/>
    <property type="match status" value="1"/>
</dbReference>
<dbReference type="PANTHER" id="PTHR43280:SF28">
    <property type="entry name" value="HTH-TYPE TRANSCRIPTIONAL ACTIVATOR RHAS"/>
    <property type="match status" value="1"/>
</dbReference>
<dbReference type="RefSeq" id="WP_190864113.1">
    <property type="nucleotide sequence ID" value="NZ_JACXIY010000024.1"/>
</dbReference>
<evidence type="ECO:0000313" key="6">
    <source>
        <dbReference type="EMBL" id="MBD2870847.1"/>
    </source>
</evidence>
<dbReference type="GO" id="GO:0003700">
    <property type="term" value="F:DNA-binding transcription factor activity"/>
    <property type="evidence" value="ECO:0007669"/>
    <property type="project" value="InterPro"/>
</dbReference>
<dbReference type="PROSITE" id="PS01124">
    <property type="entry name" value="HTH_ARAC_FAMILY_2"/>
    <property type="match status" value="1"/>
</dbReference>
<protein>
    <submittedName>
        <fullName evidence="6">Helix-turn-helix domain-containing protein</fullName>
    </submittedName>
</protein>
<keyword evidence="4" id="KW-1133">Transmembrane helix</keyword>
<keyword evidence="2" id="KW-0238">DNA-binding</keyword>
<dbReference type="Gene3D" id="6.10.340.10">
    <property type="match status" value="1"/>
</dbReference>
<dbReference type="InterPro" id="IPR018062">
    <property type="entry name" value="HTH_AraC-typ_CS"/>
</dbReference>
<dbReference type="PRINTS" id="PR00032">
    <property type="entry name" value="HTHARAC"/>
</dbReference>
<dbReference type="AlphaFoldDB" id="A0A927CPS5"/>
<evidence type="ECO:0000256" key="3">
    <source>
        <dbReference type="ARBA" id="ARBA00023163"/>
    </source>
</evidence>
<evidence type="ECO:0000313" key="7">
    <source>
        <dbReference type="Proteomes" id="UP000632125"/>
    </source>
</evidence>
<reference evidence="6" key="1">
    <citation type="submission" date="2020-09" db="EMBL/GenBank/DDBJ databases">
        <title>A novel bacterium of genus Paenibacillus, isolated from South China Sea.</title>
        <authorList>
            <person name="Huang H."/>
            <person name="Mo K."/>
            <person name="Hu Y."/>
        </authorList>
    </citation>
    <scope>NUCLEOTIDE SEQUENCE</scope>
    <source>
        <strain evidence="6">IB182493</strain>
    </source>
</reference>
<dbReference type="InterPro" id="IPR041522">
    <property type="entry name" value="CdaR_GGDEF"/>
</dbReference>
<dbReference type="Pfam" id="PF17853">
    <property type="entry name" value="GGDEF_2"/>
    <property type="match status" value="1"/>
</dbReference>
<dbReference type="Pfam" id="PF12833">
    <property type="entry name" value="HTH_18"/>
    <property type="match status" value="1"/>
</dbReference>
<dbReference type="InterPro" id="IPR020449">
    <property type="entry name" value="Tscrpt_reg_AraC-type_HTH"/>
</dbReference>
<feature type="transmembrane region" description="Helical" evidence="4">
    <location>
        <begin position="265"/>
        <end position="283"/>
    </location>
</feature>
<organism evidence="6 7">
    <name type="scientific">Paenibacillus arenilitoris</name>
    <dbReference type="NCBI Taxonomy" id="2772299"/>
    <lineage>
        <taxon>Bacteria</taxon>
        <taxon>Bacillati</taxon>
        <taxon>Bacillota</taxon>
        <taxon>Bacilli</taxon>
        <taxon>Bacillales</taxon>
        <taxon>Paenibacillaceae</taxon>
        <taxon>Paenibacillus</taxon>
    </lineage>
</organism>
<proteinExistence type="predicted"/>
<sequence length="741" mass="86668">MKNKTWFYRQLLAYIPPFFTVITFIFFIFFHTLSEQSRKEAVKANETLLVQAMGSIDSSLKTIEESLITELLKNEDLSAFYNGGKQDDYYLNIRVVNFMRDFMASHPIVDSIYLVRNRDEFVLSNSMNNSLREYMDYSFIEPYLNQAGTRWTGSRSFQEFEIIEPRQVATLVLKAPFVRNGEGFFVVNVSPGKMKRLVDNMFSANISFLRVLDSRNHNIFSVYDDGTEKEKVVSHVSSPLTGWKYESGLVHGTLANLAYQLHSTWFFIGFLMVVAGVLWMVFVTKRSYKPIEQIVSQIQKFSQTKASALLKKNRQDEFAFIESALNDMLAQSNSFQQRYREDLHLKKAYLFQQLLDGQYPQSLTQWESQREMMQLNDLDKRQVVCAVEIDDYGQFLSKYTHQDQYLLKFAIKSVIQETAQKCGGNLWAEWIFSSKLGILLQIEDGQDPERVEMNILENARAWIEQNLKLTITIGVGEPVKGHALIPESYAHALHALKYKMTLGDNKVIFYSRMVREEHEKSFDYFQLVHSMAQSFRLSREDWRNQYDTVMRSIGQDVWNRDNVLSIADYMIYSIGREMGLMPKEFQELWTGVGQQSLEEALRSSETLDRLDSRFKEALGKLFERMRHLQEQRGSSDKIREIREYMEREYRNPDLSLDYLSDRFHINSKSLSKLFKEETGQKFVDYLIELRIRSSQKLLERTNRPIAEIAEEVGYTNVISFGRMFKKIVNLSPGEYREHAGK</sequence>
<keyword evidence="4" id="KW-0812">Transmembrane</keyword>
<dbReference type="GO" id="GO:0043565">
    <property type="term" value="F:sequence-specific DNA binding"/>
    <property type="evidence" value="ECO:0007669"/>
    <property type="project" value="InterPro"/>
</dbReference>
<dbReference type="InterPro" id="IPR018060">
    <property type="entry name" value="HTH_AraC"/>
</dbReference>
<dbReference type="InterPro" id="IPR009057">
    <property type="entry name" value="Homeodomain-like_sf"/>
</dbReference>
<comment type="caution">
    <text evidence="6">The sequence shown here is derived from an EMBL/GenBank/DDBJ whole genome shotgun (WGS) entry which is preliminary data.</text>
</comment>
<dbReference type="Proteomes" id="UP000632125">
    <property type="component" value="Unassembled WGS sequence"/>
</dbReference>
<feature type="domain" description="HTH araC/xylS-type" evidence="5">
    <location>
        <begin position="639"/>
        <end position="738"/>
    </location>
</feature>
<keyword evidence="7" id="KW-1185">Reference proteome</keyword>
<evidence type="ECO:0000256" key="2">
    <source>
        <dbReference type="ARBA" id="ARBA00023125"/>
    </source>
</evidence>
<evidence type="ECO:0000256" key="1">
    <source>
        <dbReference type="ARBA" id="ARBA00023015"/>
    </source>
</evidence>
<feature type="transmembrane region" description="Helical" evidence="4">
    <location>
        <begin position="12"/>
        <end position="33"/>
    </location>
</feature>
<dbReference type="Gene3D" id="1.10.10.60">
    <property type="entry name" value="Homeodomain-like"/>
    <property type="match status" value="2"/>
</dbReference>
<evidence type="ECO:0000259" key="5">
    <source>
        <dbReference type="PROSITE" id="PS01124"/>
    </source>
</evidence>
<dbReference type="PANTHER" id="PTHR43280">
    <property type="entry name" value="ARAC-FAMILY TRANSCRIPTIONAL REGULATOR"/>
    <property type="match status" value="1"/>
</dbReference>